<gene>
    <name evidence="1" type="ORF">AFM16_03955</name>
    <name evidence="2" type="ORF">HCX60_04155</name>
</gene>
<evidence type="ECO:0000313" key="2">
    <source>
        <dbReference type="EMBL" id="QIT42814.1"/>
    </source>
</evidence>
<dbReference type="Proteomes" id="UP000190306">
    <property type="component" value="Chromosome"/>
</dbReference>
<dbReference type="Gene3D" id="3.30.530.20">
    <property type="match status" value="1"/>
</dbReference>
<accession>A0AAE7CJ43</accession>
<protein>
    <submittedName>
        <fullName evidence="1">Polyketide cyclase</fullName>
    </submittedName>
    <submittedName>
        <fullName evidence="2">SRPBCC family protein</fullName>
    </submittedName>
</protein>
<sequence>MARRLRPEGLDFAGTAPVRLVFTREVSASPERVFRALAHDVPGWAAWFPAVTSARPLDGGTGRDVRLRGGTRFQETVLAAEENELYAYRVDVTNAPAIRALVEEWRLTPAGAGTRVRWTFAADGPAVFRAGLRLAGPGLGRSFRGAVAKLDRRLTAVP</sequence>
<dbReference type="InterPro" id="IPR019587">
    <property type="entry name" value="Polyketide_cyclase/dehydratase"/>
</dbReference>
<evidence type="ECO:0000313" key="3">
    <source>
        <dbReference type="Proteomes" id="UP000190306"/>
    </source>
</evidence>
<proteinExistence type="predicted"/>
<evidence type="ECO:0000313" key="4">
    <source>
        <dbReference type="Proteomes" id="UP000502504"/>
    </source>
</evidence>
<dbReference type="EMBL" id="CP050692">
    <property type="protein sequence ID" value="QIT42814.1"/>
    <property type="molecule type" value="Genomic_DNA"/>
</dbReference>
<dbReference type="SUPFAM" id="SSF55961">
    <property type="entry name" value="Bet v1-like"/>
    <property type="match status" value="1"/>
</dbReference>
<keyword evidence="3" id="KW-1185">Reference proteome</keyword>
<reference evidence="1 3" key="1">
    <citation type="submission" date="2015-07" db="EMBL/GenBank/DDBJ databases">
        <title>Draft Genome Sequence of Streptomyces antibioticus, IMRU 3720 reveals insights in the evolution of actinomycin biosynthetic gene clusters in Streptomyces.</title>
        <authorList>
            <person name="Crnovcic I."/>
            <person name="Ruckert C."/>
            <person name="Kalinowksi J."/>
            <person name="Keller U."/>
        </authorList>
    </citation>
    <scope>NUCLEOTIDE SEQUENCE [LARGE SCALE GENOMIC DNA]</scope>
    <source>
        <strain evidence="1 3">DSM 41481</strain>
    </source>
</reference>
<dbReference type="InterPro" id="IPR023393">
    <property type="entry name" value="START-like_dom_sf"/>
</dbReference>
<dbReference type="Pfam" id="PF10604">
    <property type="entry name" value="Polyketide_cyc2"/>
    <property type="match status" value="1"/>
</dbReference>
<dbReference type="CDD" id="cd07821">
    <property type="entry name" value="PYR_PYL_RCAR_like"/>
    <property type="match status" value="1"/>
</dbReference>
<organism evidence="2 4">
    <name type="scientific">Streptomyces antibioticus</name>
    <dbReference type="NCBI Taxonomy" id="1890"/>
    <lineage>
        <taxon>Bacteria</taxon>
        <taxon>Bacillati</taxon>
        <taxon>Actinomycetota</taxon>
        <taxon>Actinomycetes</taxon>
        <taxon>Kitasatosporales</taxon>
        <taxon>Streptomycetaceae</taxon>
        <taxon>Streptomyces</taxon>
    </lineage>
</organism>
<dbReference type="AlphaFoldDB" id="A0AAE7CJ43"/>
<reference evidence="2 4" key="2">
    <citation type="submission" date="2020-03" db="EMBL/GenBank/DDBJ databases">
        <title>Is there a link between lipid content and antibiotic production in Streptomyces?</title>
        <authorList>
            <person name="David M."/>
            <person name="Lejeune C."/>
            <person name="Abreu S."/>
            <person name="Thibessard A."/>
            <person name="Leblond P."/>
            <person name="Chaminade P."/>
            <person name="Virolle M.-J."/>
        </authorList>
    </citation>
    <scope>NUCLEOTIDE SEQUENCE [LARGE SCALE GENOMIC DNA]</scope>
    <source>
        <strain evidence="2 4">DSM 41481</strain>
    </source>
</reference>
<name>A0AAE7CJ43_STRAT</name>
<dbReference type="EMBL" id="LHQL01000001">
    <property type="protein sequence ID" value="OOQ55176.1"/>
    <property type="molecule type" value="Genomic_DNA"/>
</dbReference>
<evidence type="ECO:0000313" key="1">
    <source>
        <dbReference type="EMBL" id="OOQ55176.1"/>
    </source>
</evidence>
<dbReference type="RefSeq" id="WP_078632428.1">
    <property type="nucleotide sequence ID" value="NZ_CM007717.1"/>
</dbReference>
<dbReference type="Proteomes" id="UP000502504">
    <property type="component" value="Chromosome"/>
</dbReference>